<keyword evidence="3" id="KW-1185">Reference proteome</keyword>
<accession>A0A9P6X1V3</accession>
<proteinExistence type="predicted"/>
<evidence type="ECO:0000256" key="1">
    <source>
        <dbReference type="SAM" id="Coils"/>
    </source>
</evidence>
<evidence type="ECO:0000313" key="2">
    <source>
        <dbReference type="EMBL" id="KAG1303509.1"/>
    </source>
</evidence>
<dbReference type="AlphaFoldDB" id="A0A9P6X1V3"/>
<protein>
    <submittedName>
        <fullName evidence="2">Uncharacterized protein</fullName>
    </submittedName>
</protein>
<organism evidence="2 3">
    <name type="scientific">Rhizopus oryzae</name>
    <name type="common">Mucormycosis agent</name>
    <name type="synonym">Rhizopus arrhizus var. delemar</name>
    <dbReference type="NCBI Taxonomy" id="64495"/>
    <lineage>
        <taxon>Eukaryota</taxon>
        <taxon>Fungi</taxon>
        <taxon>Fungi incertae sedis</taxon>
        <taxon>Mucoromycota</taxon>
        <taxon>Mucoromycotina</taxon>
        <taxon>Mucoromycetes</taxon>
        <taxon>Mucorales</taxon>
        <taxon>Mucorineae</taxon>
        <taxon>Rhizopodaceae</taxon>
        <taxon>Rhizopus</taxon>
    </lineage>
</organism>
<dbReference type="Proteomes" id="UP000716291">
    <property type="component" value="Unassembled WGS sequence"/>
</dbReference>
<name>A0A9P6X1V3_RHIOR</name>
<keyword evidence="1" id="KW-0175">Coiled coil</keyword>
<comment type="caution">
    <text evidence="2">The sequence shown here is derived from an EMBL/GenBank/DDBJ whole genome shotgun (WGS) entry which is preliminary data.</text>
</comment>
<dbReference type="EMBL" id="JAANQT010001954">
    <property type="protein sequence ID" value="KAG1303509.1"/>
    <property type="molecule type" value="Genomic_DNA"/>
</dbReference>
<reference evidence="2" key="1">
    <citation type="journal article" date="2020" name="Microb. Genom.">
        <title>Genetic diversity of clinical and environmental Mucorales isolates obtained from an investigation of mucormycosis cases among solid organ transplant recipients.</title>
        <authorList>
            <person name="Nguyen M.H."/>
            <person name="Kaul D."/>
            <person name="Muto C."/>
            <person name="Cheng S.J."/>
            <person name="Richter R.A."/>
            <person name="Bruno V.M."/>
            <person name="Liu G."/>
            <person name="Beyhan S."/>
            <person name="Sundermann A.J."/>
            <person name="Mounaud S."/>
            <person name="Pasculle A.W."/>
            <person name="Nierman W.C."/>
            <person name="Driscoll E."/>
            <person name="Cumbie R."/>
            <person name="Clancy C.J."/>
            <person name="Dupont C.L."/>
        </authorList>
    </citation>
    <scope>NUCLEOTIDE SEQUENCE</scope>
    <source>
        <strain evidence="2">GL11</strain>
    </source>
</reference>
<evidence type="ECO:0000313" key="3">
    <source>
        <dbReference type="Proteomes" id="UP000716291"/>
    </source>
</evidence>
<sequence length="139" mass="15428">MDGAIEEYTEALEALEKQRESLELVMLKMGEEWEESGAGIGWMKEENGLCQKSLSPSNSETTSKPSHDYLQSLLNVNDELLAQSLASLPNNTQENNYQYSILPSSMISPPLSEGTCTPFVHRSISFPVTPSEDEGQEKK</sequence>
<gene>
    <name evidence="2" type="ORF">G6F64_010009</name>
</gene>
<dbReference type="OrthoDB" id="2280493at2759"/>
<feature type="coiled-coil region" evidence="1">
    <location>
        <begin position="1"/>
        <end position="32"/>
    </location>
</feature>